<dbReference type="AlphaFoldDB" id="A0A167MG07"/>
<reference evidence="3" key="1">
    <citation type="submission" date="2015-06" db="EMBL/GenBank/DDBJ databases">
        <title>Expansion of signal transduction pathways in fungi by whole-genome duplication.</title>
        <authorList>
            <consortium name="DOE Joint Genome Institute"/>
            <person name="Corrochano L.M."/>
            <person name="Kuo A."/>
            <person name="Marcet-Houben M."/>
            <person name="Polaino S."/>
            <person name="Salamov A."/>
            <person name="Villalobos J.M."/>
            <person name="Alvarez M.I."/>
            <person name="Avalos J."/>
            <person name="Benito E.P."/>
            <person name="Benoit I."/>
            <person name="Burger G."/>
            <person name="Camino L.P."/>
            <person name="Canovas D."/>
            <person name="Cerda-Olmedo E."/>
            <person name="Cheng J.-F."/>
            <person name="Dominguez A."/>
            <person name="Elias M."/>
            <person name="Eslava A.P."/>
            <person name="Glaser F."/>
            <person name="Grimwood J."/>
            <person name="Gutierrez G."/>
            <person name="Heitman J."/>
            <person name="Henrissat B."/>
            <person name="Iturriaga E.A."/>
            <person name="Lang B.F."/>
            <person name="Lavin J.L."/>
            <person name="Lee S."/>
            <person name="Li W."/>
            <person name="Lindquist E."/>
            <person name="Lopez-Garcia S."/>
            <person name="Luque E.M."/>
            <person name="Marcos A.T."/>
            <person name="Martin J."/>
            <person name="McCluskey K."/>
            <person name="Medina H.R."/>
            <person name="Miralles-Duran A."/>
            <person name="Miyazaki A."/>
            <person name="Munoz-Torres E."/>
            <person name="Oguiza J.A."/>
            <person name="Ohm R."/>
            <person name="Olmedo M."/>
            <person name="Orejas M."/>
            <person name="Ortiz-Castellanos L."/>
            <person name="Pisabarro A.G."/>
            <person name="Rodriguez-Romero J."/>
            <person name="Ruiz-Herrera J."/>
            <person name="Ruiz-Vazquez R."/>
            <person name="Sanz C."/>
            <person name="Schackwitz W."/>
            <person name="Schmutz J."/>
            <person name="Shahriari M."/>
            <person name="Shelest E."/>
            <person name="Silva-Franco F."/>
            <person name="Soanes D."/>
            <person name="Syed K."/>
            <person name="Tagua V.G."/>
            <person name="Talbot N.J."/>
            <person name="Thon M."/>
            <person name="De vries R.P."/>
            <person name="Wiebenga A."/>
            <person name="Yadav J.S."/>
            <person name="Braun E.L."/>
            <person name="Baker S."/>
            <person name="Garre V."/>
            <person name="Horwitz B."/>
            <person name="Torres-Martinez S."/>
            <person name="Idnurm A."/>
            <person name="Herrera-Estrella A."/>
            <person name="Gabaldon T."/>
            <person name="Grigoriev I.V."/>
        </authorList>
    </citation>
    <scope>NUCLEOTIDE SEQUENCE [LARGE SCALE GENOMIC DNA]</scope>
    <source>
        <strain evidence="3">NRRL 1555(-)</strain>
    </source>
</reference>
<organism evidence="2 3">
    <name type="scientific">Phycomyces blakesleeanus (strain ATCC 8743b / DSM 1359 / FGSC 10004 / NBRC 33097 / NRRL 1555)</name>
    <dbReference type="NCBI Taxonomy" id="763407"/>
    <lineage>
        <taxon>Eukaryota</taxon>
        <taxon>Fungi</taxon>
        <taxon>Fungi incertae sedis</taxon>
        <taxon>Mucoromycota</taxon>
        <taxon>Mucoromycotina</taxon>
        <taxon>Mucoromycetes</taxon>
        <taxon>Mucorales</taxon>
        <taxon>Phycomycetaceae</taxon>
        <taxon>Phycomyces</taxon>
    </lineage>
</organism>
<feature type="compositionally biased region" description="Polar residues" evidence="1">
    <location>
        <begin position="44"/>
        <end position="62"/>
    </location>
</feature>
<dbReference type="GeneID" id="28992498"/>
<feature type="compositionally biased region" description="Polar residues" evidence="1">
    <location>
        <begin position="69"/>
        <end position="80"/>
    </location>
</feature>
<protein>
    <submittedName>
        <fullName evidence="2">Uncharacterized protein</fullName>
    </submittedName>
</protein>
<evidence type="ECO:0000256" key="1">
    <source>
        <dbReference type="SAM" id="MobiDB-lite"/>
    </source>
</evidence>
<accession>A0A167MG07</accession>
<dbReference type="RefSeq" id="XP_018290789.1">
    <property type="nucleotide sequence ID" value="XM_018431592.1"/>
</dbReference>
<dbReference type="InParanoid" id="A0A167MG07"/>
<proteinExistence type="predicted"/>
<feature type="region of interest" description="Disordered" evidence="1">
    <location>
        <begin position="44"/>
        <end position="80"/>
    </location>
</feature>
<gene>
    <name evidence="2" type="ORF">PHYBLDRAFT_146070</name>
</gene>
<dbReference type="Proteomes" id="UP000077315">
    <property type="component" value="Unassembled WGS sequence"/>
</dbReference>
<dbReference type="EMBL" id="KV440982">
    <property type="protein sequence ID" value="OAD72749.1"/>
    <property type="molecule type" value="Genomic_DNA"/>
</dbReference>
<keyword evidence="3" id="KW-1185">Reference proteome</keyword>
<name>A0A167MG07_PHYB8</name>
<sequence length="80" mass="9386">MVDRHSFLKHTDKWLVRKGHVVRVGLRHPFYSARDQKYKRVSERWSSSSLEVKSKQDSSTQLPRPWPVSPQTKTPMTIPA</sequence>
<dbReference type="VEuPathDB" id="FungiDB:PHYBLDRAFT_146070"/>
<evidence type="ECO:0000313" key="2">
    <source>
        <dbReference type="EMBL" id="OAD72749.1"/>
    </source>
</evidence>
<evidence type="ECO:0000313" key="3">
    <source>
        <dbReference type="Proteomes" id="UP000077315"/>
    </source>
</evidence>